<dbReference type="GO" id="GO:0005737">
    <property type="term" value="C:cytoplasm"/>
    <property type="evidence" value="ECO:0007669"/>
    <property type="project" value="UniProtKB-SubCell"/>
</dbReference>
<evidence type="ECO:0000256" key="1">
    <source>
        <dbReference type="ARBA" id="ARBA00004496"/>
    </source>
</evidence>
<keyword evidence="5" id="KW-0963">Cytoplasm</keyword>
<evidence type="ECO:0000313" key="13">
    <source>
        <dbReference type="Proteomes" id="UP000637578"/>
    </source>
</evidence>
<evidence type="ECO:0000256" key="11">
    <source>
        <dbReference type="ARBA" id="ARBA00031350"/>
    </source>
</evidence>
<evidence type="ECO:0000256" key="8">
    <source>
        <dbReference type="ARBA" id="ARBA00022691"/>
    </source>
</evidence>
<dbReference type="Gene3D" id="3.40.50.150">
    <property type="entry name" value="Vaccinia Virus protein VP39"/>
    <property type="match status" value="1"/>
</dbReference>
<evidence type="ECO:0000256" key="4">
    <source>
        <dbReference type="ARBA" id="ARBA00013346"/>
    </source>
</evidence>
<dbReference type="EC" id="2.1.1.77" evidence="3"/>
<comment type="similarity">
    <text evidence="2">Belongs to the methyltransferase superfamily. L-isoaspartyl/D-aspartyl protein methyltransferase family.</text>
</comment>
<comment type="subcellular location">
    <subcellularLocation>
        <location evidence="1">Cytoplasm</location>
    </subcellularLocation>
</comment>
<dbReference type="CDD" id="cd02440">
    <property type="entry name" value="AdoMet_MTases"/>
    <property type="match status" value="1"/>
</dbReference>
<evidence type="ECO:0000256" key="7">
    <source>
        <dbReference type="ARBA" id="ARBA00022679"/>
    </source>
</evidence>
<dbReference type="GO" id="GO:0004719">
    <property type="term" value="F:protein-L-isoaspartate (D-aspartate) O-methyltransferase activity"/>
    <property type="evidence" value="ECO:0007669"/>
    <property type="project" value="UniProtKB-EC"/>
</dbReference>
<comment type="caution">
    <text evidence="12">The sequence shown here is derived from an EMBL/GenBank/DDBJ whole genome shotgun (WGS) entry which is preliminary data.</text>
</comment>
<name>A0A8J3C9K8_9PSEU</name>
<evidence type="ECO:0000256" key="9">
    <source>
        <dbReference type="ARBA" id="ARBA00030757"/>
    </source>
</evidence>
<dbReference type="AlphaFoldDB" id="A0A8J3C9K8"/>
<dbReference type="InterPro" id="IPR029063">
    <property type="entry name" value="SAM-dependent_MTases_sf"/>
</dbReference>
<gene>
    <name evidence="12" type="primary">pcm</name>
    <name evidence="12" type="ORF">GCM10012275_35290</name>
</gene>
<evidence type="ECO:0000313" key="12">
    <source>
        <dbReference type="EMBL" id="GGM61164.1"/>
    </source>
</evidence>
<dbReference type="RefSeq" id="WP_189059021.1">
    <property type="nucleotide sequence ID" value="NZ_BMMK01000016.1"/>
</dbReference>
<dbReference type="InterPro" id="IPR000682">
    <property type="entry name" value="PCMT"/>
</dbReference>
<dbReference type="Pfam" id="PF01135">
    <property type="entry name" value="PCMT"/>
    <property type="match status" value="1"/>
</dbReference>
<evidence type="ECO:0000256" key="5">
    <source>
        <dbReference type="ARBA" id="ARBA00022490"/>
    </source>
</evidence>
<reference evidence="12" key="2">
    <citation type="submission" date="2020-09" db="EMBL/GenBank/DDBJ databases">
        <authorList>
            <person name="Sun Q."/>
            <person name="Zhou Y."/>
        </authorList>
    </citation>
    <scope>NUCLEOTIDE SEQUENCE</scope>
    <source>
        <strain evidence="12">CGMCC 4.5737</strain>
    </source>
</reference>
<sequence length="380" mass="41717">MTRTTDPTMALRDRLVSRLVDKGALTSPEWRAAFRAVPRHRFVSRFCVPGPVGHYLHYDATDPDRRGRSLAAAYDDVALVTRFDAKGVATSSSTTPSLMAIMLEALGVGEGHRVLEIGTGTGYNAALLCHRVGEENVTTVDIDPEVADDARNALAAFGFRPTVVCGNGAAGYPDRAPYDRVIATCGVSSVPYPWVRQVRQDGSIVVNVGFGLVRLLRSADGTATGGFLRAPAGFVAMRESADHVVWTGRDVLRVGYGEGAVRGHELPEGLHHPTVAFLASVLLPGVHRVTVHRDPAVHVLVDPVTGSWVRAEVTAPRHVTLVEDGPRRLWDELCRMVGDWHRLGRPAHHRYGLTVTEDRQWLWLDRADGEYRWEIPIQPR</sequence>
<reference evidence="12" key="1">
    <citation type="journal article" date="2014" name="Int. J. Syst. Evol. Microbiol.">
        <title>Complete genome sequence of Corynebacterium casei LMG S-19264T (=DSM 44701T), isolated from a smear-ripened cheese.</title>
        <authorList>
            <consortium name="US DOE Joint Genome Institute (JGI-PGF)"/>
            <person name="Walter F."/>
            <person name="Albersmeier A."/>
            <person name="Kalinowski J."/>
            <person name="Ruckert C."/>
        </authorList>
    </citation>
    <scope>NUCLEOTIDE SEQUENCE</scope>
    <source>
        <strain evidence="12">CGMCC 4.5737</strain>
    </source>
</reference>
<dbReference type="PANTHER" id="PTHR11579:SF0">
    <property type="entry name" value="PROTEIN-L-ISOASPARTATE(D-ASPARTATE) O-METHYLTRANSFERASE"/>
    <property type="match status" value="1"/>
</dbReference>
<keyword evidence="13" id="KW-1185">Reference proteome</keyword>
<proteinExistence type="inferred from homology"/>
<accession>A0A8J3C9K8</accession>
<organism evidence="12 13">
    <name type="scientific">Longimycelium tulufanense</name>
    <dbReference type="NCBI Taxonomy" id="907463"/>
    <lineage>
        <taxon>Bacteria</taxon>
        <taxon>Bacillati</taxon>
        <taxon>Actinomycetota</taxon>
        <taxon>Actinomycetes</taxon>
        <taxon>Pseudonocardiales</taxon>
        <taxon>Pseudonocardiaceae</taxon>
        <taxon>Longimycelium</taxon>
    </lineage>
</organism>
<keyword evidence="8" id="KW-0949">S-adenosyl-L-methionine</keyword>
<keyword evidence="7" id="KW-0808">Transferase</keyword>
<dbReference type="GO" id="GO:0032259">
    <property type="term" value="P:methylation"/>
    <property type="evidence" value="ECO:0007669"/>
    <property type="project" value="UniProtKB-KW"/>
</dbReference>
<evidence type="ECO:0000256" key="6">
    <source>
        <dbReference type="ARBA" id="ARBA00022603"/>
    </source>
</evidence>
<evidence type="ECO:0000256" key="10">
    <source>
        <dbReference type="ARBA" id="ARBA00031323"/>
    </source>
</evidence>
<keyword evidence="6" id="KW-0489">Methyltransferase</keyword>
<dbReference type="EMBL" id="BMMK01000016">
    <property type="protein sequence ID" value="GGM61164.1"/>
    <property type="molecule type" value="Genomic_DNA"/>
</dbReference>
<evidence type="ECO:0000256" key="2">
    <source>
        <dbReference type="ARBA" id="ARBA00005369"/>
    </source>
</evidence>
<dbReference type="SUPFAM" id="SSF53335">
    <property type="entry name" value="S-adenosyl-L-methionine-dependent methyltransferases"/>
    <property type="match status" value="1"/>
</dbReference>
<dbReference type="PANTHER" id="PTHR11579">
    <property type="entry name" value="PROTEIN-L-ISOASPARTATE O-METHYLTRANSFERASE"/>
    <property type="match status" value="1"/>
</dbReference>
<evidence type="ECO:0000256" key="3">
    <source>
        <dbReference type="ARBA" id="ARBA00011890"/>
    </source>
</evidence>
<protein>
    <recommendedName>
        <fullName evidence="4">Protein-L-isoaspartate O-methyltransferase</fullName>
        <ecNumber evidence="3">2.1.1.77</ecNumber>
    </recommendedName>
    <alternativeName>
        <fullName evidence="11">L-isoaspartyl protein carboxyl methyltransferase</fullName>
    </alternativeName>
    <alternativeName>
        <fullName evidence="9">Protein L-isoaspartyl methyltransferase</fullName>
    </alternativeName>
    <alternativeName>
        <fullName evidence="10">Protein-beta-aspartate methyltransferase</fullName>
    </alternativeName>
</protein>
<dbReference type="Proteomes" id="UP000637578">
    <property type="component" value="Unassembled WGS sequence"/>
</dbReference>